<feature type="transmembrane region" description="Helical" evidence="1">
    <location>
        <begin position="342"/>
        <end position="358"/>
    </location>
</feature>
<evidence type="ECO:0000256" key="1">
    <source>
        <dbReference type="SAM" id="Phobius"/>
    </source>
</evidence>
<gene>
    <name evidence="2" type="ORF">DES53_10374</name>
</gene>
<feature type="transmembrane region" description="Helical" evidence="1">
    <location>
        <begin position="120"/>
        <end position="142"/>
    </location>
</feature>
<feature type="transmembrane region" description="Helical" evidence="1">
    <location>
        <begin position="242"/>
        <end position="265"/>
    </location>
</feature>
<keyword evidence="1" id="KW-1133">Transmembrane helix</keyword>
<keyword evidence="3" id="KW-1185">Reference proteome</keyword>
<name>A0A366HQK9_9BACT</name>
<dbReference type="RefSeq" id="WP_147263331.1">
    <property type="nucleotide sequence ID" value="NZ_QNRR01000003.1"/>
</dbReference>
<dbReference type="OrthoDB" id="919444at2"/>
<organism evidence="2 3">
    <name type="scientific">Roseimicrobium gellanilyticum</name>
    <dbReference type="NCBI Taxonomy" id="748857"/>
    <lineage>
        <taxon>Bacteria</taxon>
        <taxon>Pseudomonadati</taxon>
        <taxon>Verrucomicrobiota</taxon>
        <taxon>Verrucomicrobiia</taxon>
        <taxon>Verrucomicrobiales</taxon>
        <taxon>Verrucomicrobiaceae</taxon>
        <taxon>Roseimicrobium</taxon>
    </lineage>
</organism>
<feature type="transmembrane region" description="Helical" evidence="1">
    <location>
        <begin position="370"/>
        <end position="394"/>
    </location>
</feature>
<sequence>MPDRPDRTVSHLLSRLADACHGRMAKLTGHRAWLLLVAIIALLISWVSRLPQYHGQEDLPQRIDSQFLTWQAHHPLTPNTEFLKPLEQYQGDELGRVSHLYKTSYRLTMPLLSRLTPLGIWSWIVLPGICGAIFFPIICLLASQLTGDRVTAALFTWAYAACAAGHQFFGEFWLLYGDGVAYLLLAVAALSQRPVVVFLSLFLAAFTDERGVVAGGIIYFLQSSRSGTLETWRLSSLWPRTSVMWATLAACASYLIARIALHLIFGLKNDQSALLTLDVLLHHLRHNIPHHLFGAFETLWILPLLALVAAFAVRNLSWALCFLALLCGAVVCGFVVLDLQRSLAFMFPLLFCSLWALAKEPALTLRRLMTAVLLISLLWCDLHRSLIFGIYLLARDAA</sequence>
<feature type="transmembrane region" description="Helical" evidence="1">
    <location>
        <begin position="154"/>
        <end position="176"/>
    </location>
</feature>
<dbReference type="AlphaFoldDB" id="A0A366HQK9"/>
<dbReference type="Proteomes" id="UP000253426">
    <property type="component" value="Unassembled WGS sequence"/>
</dbReference>
<dbReference type="EMBL" id="QNRR01000003">
    <property type="protein sequence ID" value="RBP45078.1"/>
    <property type="molecule type" value="Genomic_DNA"/>
</dbReference>
<accession>A0A366HQK9</accession>
<comment type="caution">
    <text evidence="2">The sequence shown here is derived from an EMBL/GenBank/DDBJ whole genome shotgun (WGS) entry which is preliminary data.</text>
</comment>
<proteinExistence type="predicted"/>
<evidence type="ECO:0000313" key="2">
    <source>
        <dbReference type="EMBL" id="RBP45078.1"/>
    </source>
</evidence>
<keyword evidence="1" id="KW-0472">Membrane</keyword>
<evidence type="ECO:0000313" key="3">
    <source>
        <dbReference type="Proteomes" id="UP000253426"/>
    </source>
</evidence>
<evidence type="ECO:0008006" key="4">
    <source>
        <dbReference type="Google" id="ProtNLM"/>
    </source>
</evidence>
<protein>
    <recommendedName>
        <fullName evidence="4">Mannosyltransferase PIG-V</fullName>
    </recommendedName>
</protein>
<feature type="transmembrane region" description="Helical" evidence="1">
    <location>
        <begin position="292"/>
        <end position="311"/>
    </location>
</feature>
<feature type="transmembrane region" description="Helical" evidence="1">
    <location>
        <begin position="32"/>
        <end position="50"/>
    </location>
</feature>
<feature type="transmembrane region" description="Helical" evidence="1">
    <location>
        <begin position="318"/>
        <end position="336"/>
    </location>
</feature>
<reference evidence="2 3" key="1">
    <citation type="submission" date="2018-06" db="EMBL/GenBank/DDBJ databases">
        <title>Genomic Encyclopedia of Type Strains, Phase IV (KMG-IV): sequencing the most valuable type-strain genomes for metagenomic binning, comparative biology and taxonomic classification.</title>
        <authorList>
            <person name="Goeker M."/>
        </authorList>
    </citation>
    <scope>NUCLEOTIDE SEQUENCE [LARGE SCALE GENOMIC DNA]</scope>
    <source>
        <strain evidence="2 3">DSM 25532</strain>
    </source>
</reference>
<keyword evidence="1" id="KW-0812">Transmembrane</keyword>